<dbReference type="Gene3D" id="2.60.120.200">
    <property type="match status" value="1"/>
</dbReference>
<dbReference type="PANTHER" id="PTHR38121:SF4">
    <property type="entry name" value="GH16 DOMAIN-CONTAINING PROTEIN-RELATED"/>
    <property type="match status" value="1"/>
</dbReference>
<accession>A0ABR4G410</accession>
<dbReference type="EMBL" id="JBFTWV010000053">
    <property type="protein sequence ID" value="KAL2793758.1"/>
    <property type="molecule type" value="Genomic_DNA"/>
</dbReference>
<evidence type="ECO:0000256" key="3">
    <source>
        <dbReference type="SAM" id="MobiDB-lite"/>
    </source>
</evidence>
<evidence type="ECO:0000256" key="2">
    <source>
        <dbReference type="ARBA" id="ARBA00022475"/>
    </source>
</evidence>
<evidence type="ECO:0000313" key="6">
    <source>
        <dbReference type="EMBL" id="KAL2793758.1"/>
    </source>
</evidence>
<dbReference type="InterPro" id="IPR000757">
    <property type="entry name" value="Beta-glucanase-like"/>
</dbReference>
<protein>
    <submittedName>
        <fullName evidence="6">Concanavalin A-like lectin/glucanase domain-containing protein</fullName>
    </submittedName>
</protein>
<keyword evidence="4" id="KW-0732">Signal</keyword>
<evidence type="ECO:0000256" key="1">
    <source>
        <dbReference type="ARBA" id="ARBA00004609"/>
    </source>
</evidence>
<organism evidence="6 7">
    <name type="scientific">Aspergillus keveii</name>
    <dbReference type="NCBI Taxonomy" id="714993"/>
    <lineage>
        <taxon>Eukaryota</taxon>
        <taxon>Fungi</taxon>
        <taxon>Dikarya</taxon>
        <taxon>Ascomycota</taxon>
        <taxon>Pezizomycotina</taxon>
        <taxon>Eurotiomycetes</taxon>
        <taxon>Eurotiomycetidae</taxon>
        <taxon>Eurotiales</taxon>
        <taxon>Aspergillaceae</taxon>
        <taxon>Aspergillus</taxon>
        <taxon>Aspergillus subgen. Nidulantes</taxon>
    </lineage>
</organism>
<feature type="signal peptide" evidence="4">
    <location>
        <begin position="1"/>
        <end position="22"/>
    </location>
</feature>
<evidence type="ECO:0000313" key="7">
    <source>
        <dbReference type="Proteomes" id="UP001610563"/>
    </source>
</evidence>
<feature type="region of interest" description="Disordered" evidence="3">
    <location>
        <begin position="331"/>
        <end position="365"/>
    </location>
</feature>
<feature type="chain" id="PRO_5046582616" evidence="4">
    <location>
        <begin position="23"/>
        <end position="380"/>
    </location>
</feature>
<name>A0ABR4G410_9EURO</name>
<comment type="subcellular location">
    <subcellularLocation>
        <location evidence="1">Cell membrane</location>
        <topology evidence="1">Lipid-anchor</topology>
        <topology evidence="1">GPI-anchor</topology>
    </subcellularLocation>
</comment>
<evidence type="ECO:0000259" key="5">
    <source>
        <dbReference type="PROSITE" id="PS51762"/>
    </source>
</evidence>
<dbReference type="CDD" id="cd00413">
    <property type="entry name" value="Glyco_hydrolase_16"/>
    <property type="match status" value="1"/>
</dbReference>
<evidence type="ECO:0000256" key="4">
    <source>
        <dbReference type="SAM" id="SignalP"/>
    </source>
</evidence>
<keyword evidence="2" id="KW-1003">Cell membrane</keyword>
<comment type="caution">
    <text evidence="6">The sequence shown here is derived from an EMBL/GenBank/DDBJ whole genome shotgun (WGS) entry which is preliminary data.</text>
</comment>
<proteinExistence type="predicted"/>
<keyword evidence="7" id="KW-1185">Reference proteome</keyword>
<sequence>MARLILSLLPSLSLIAPSATSALPSTITTPNIEPRVPSHYPCDCFLVSGPEPGYFTDYKFWDFRSVPLPYSLNHGAYSAATADVWEAQTVPLSQSPFKTDWQAQSWSRHQTLDSIVPMVNSDLNAFFAGHPQIPDTSQLVLRTTRLSNYSSTAEIESLQGDFYRCSLRIRMRLMSRDAISQSPFEPSPDNDQVPKGACAGIFTYRSATCESDLEILTSDPANTVHYANQPDYDPVNDIIIPNASDVVTTLPSPWSSWITHRMDWLSDSTTWYVDDQLQANITYGVPDRPSILALNLWSDGGIWTGDMKIDESVYMGIEWIEIAFNTSTAGVPPIEHNQRQHHRPWKTEARSSNGKRQLSGDDAASGRCERPCYLDRMQYY</sequence>
<dbReference type="PROSITE" id="PS51762">
    <property type="entry name" value="GH16_2"/>
    <property type="match status" value="1"/>
</dbReference>
<dbReference type="Proteomes" id="UP001610563">
    <property type="component" value="Unassembled WGS sequence"/>
</dbReference>
<reference evidence="6 7" key="1">
    <citation type="submission" date="2024-07" db="EMBL/GenBank/DDBJ databases">
        <title>Section-level genome sequencing and comparative genomics of Aspergillus sections Usti and Cavernicolus.</title>
        <authorList>
            <consortium name="Lawrence Berkeley National Laboratory"/>
            <person name="Nybo J.L."/>
            <person name="Vesth T.C."/>
            <person name="Theobald S."/>
            <person name="Frisvad J.C."/>
            <person name="Larsen T.O."/>
            <person name="Kjaerboelling I."/>
            <person name="Rothschild-Mancinelli K."/>
            <person name="Lyhne E.K."/>
            <person name="Kogle M.E."/>
            <person name="Barry K."/>
            <person name="Clum A."/>
            <person name="Na H."/>
            <person name="Ledsgaard L."/>
            <person name="Lin J."/>
            <person name="Lipzen A."/>
            <person name="Kuo A."/>
            <person name="Riley R."/>
            <person name="Mondo S."/>
            <person name="Labutti K."/>
            <person name="Haridas S."/>
            <person name="Pangalinan J."/>
            <person name="Salamov A.A."/>
            <person name="Simmons B.A."/>
            <person name="Magnuson J.K."/>
            <person name="Chen J."/>
            <person name="Drula E."/>
            <person name="Henrissat B."/>
            <person name="Wiebenga A."/>
            <person name="Lubbers R.J."/>
            <person name="Gomes A.C."/>
            <person name="Makela M.R."/>
            <person name="Stajich J."/>
            <person name="Grigoriev I.V."/>
            <person name="Mortensen U.H."/>
            <person name="De Vries R.P."/>
            <person name="Baker S.E."/>
            <person name="Andersen M.R."/>
        </authorList>
    </citation>
    <scope>NUCLEOTIDE SEQUENCE [LARGE SCALE GENOMIC DNA]</scope>
    <source>
        <strain evidence="6 7">CBS 209.92</strain>
    </source>
</reference>
<dbReference type="SUPFAM" id="SSF49899">
    <property type="entry name" value="Concanavalin A-like lectins/glucanases"/>
    <property type="match status" value="1"/>
</dbReference>
<keyword evidence="2" id="KW-0472">Membrane</keyword>
<feature type="domain" description="GH16" evidence="5">
    <location>
        <begin position="83"/>
        <end position="328"/>
    </location>
</feature>
<gene>
    <name evidence="6" type="ORF">BJX66DRAFT_351548</name>
</gene>
<dbReference type="InterPro" id="IPR013320">
    <property type="entry name" value="ConA-like_dom_sf"/>
</dbReference>
<dbReference type="PANTHER" id="PTHR38121">
    <property type="entry name" value="GH16 DOMAIN-CONTAINING PROTEIN"/>
    <property type="match status" value="1"/>
</dbReference>